<dbReference type="Proteomes" id="UP000002668">
    <property type="component" value="Genome"/>
</dbReference>
<dbReference type="PANTHER" id="PTHR28154:SF1">
    <property type="entry name" value="CELL WALL SYNTHESIS PROTEIN KNH1-RELATED"/>
    <property type="match status" value="1"/>
</dbReference>
<dbReference type="GO" id="GO:0042546">
    <property type="term" value="P:cell wall biogenesis"/>
    <property type="evidence" value="ECO:0007669"/>
    <property type="project" value="InterPro"/>
</dbReference>
<dbReference type="EMBL" id="FP929065">
    <property type="protein sequence ID" value="CBX90941.1"/>
    <property type="molecule type" value="Genomic_DNA"/>
</dbReference>
<proteinExistence type="predicted"/>
<dbReference type="GeneID" id="13284489"/>
<evidence type="ECO:0000313" key="6">
    <source>
        <dbReference type="EMBL" id="CBX90941.1"/>
    </source>
</evidence>
<reference evidence="7" key="1">
    <citation type="journal article" date="2011" name="Nat. Commun.">
        <title>Effector diversification within compartments of the Leptosphaeria maculans genome affected by Repeat-Induced Point mutations.</title>
        <authorList>
            <person name="Rouxel T."/>
            <person name="Grandaubert J."/>
            <person name="Hane J.K."/>
            <person name="Hoede C."/>
            <person name="van de Wouw A.P."/>
            <person name="Couloux A."/>
            <person name="Dominguez V."/>
            <person name="Anthouard V."/>
            <person name="Bally P."/>
            <person name="Bourras S."/>
            <person name="Cozijnsen A.J."/>
            <person name="Ciuffetti L.M."/>
            <person name="Degrave A."/>
            <person name="Dilmaghani A."/>
            <person name="Duret L."/>
            <person name="Fudal I."/>
            <person name="Goodwin S.B."/>
            <person name="Gout L."/>
            <person name="Glaser N."/>
            <person name="Linglin J."/>
            <person name="Kema G.H.J."/>
            <person name="Lapalu N."/>
            <person name="Lawrence C.B."/>
            <person name="May K."/>
            <person name="Meyer M."/>
            <person name="Ollivier B."/>
            <person name="Poulain J."/>
            <person name="Schoch C.L."/>
            <person name="Simon A."/>
            <person name="Spatafora J.W."/>
            <person name="Stachowiak A."/>
            <person name="Turgeon B.G."/>
            <person name="Tyler B.M."/>
            <person name="Vincent D."/>
            <person name="Weissenbach J."/>
            <person name="Amselem J."/>
            <person name="Quesneville H."/>
            <person name="Oliver R.P."/>
            <person name="Wincker P."/>
            <person name="Balesdent M.-H."/>
            <person name="Howlett B.J."/>
        </authorList>
    </citation>
    <scope>NUCLEOTIDE SEQUENCE [LARGE SCALE GENOMIC DNA]</scope>
    <source>
        <strain evidence="7">JN3 / isolate v23.1.3 / race Av1-4-5-6-7-8</strain>
    </source>
</reference>
<dbReference type="Pfam" id="PF10342">
    <property type="entry name" value="Kre9_KNH"/>
    <property type="match status" value="1"/>
</dbReference>
<dbReference type="InterPro" id="IPR045328">
    <property type="entry name" value="Kre9/Knh1"/>
</dbReference>
<dbReference type="VEuPathDB" id="FungiDB:LEMA_P059750.1"/>
<feature type="region of interest" description="Disordered" evidence="2">
    <location>
        <begin position="157"/>
        <end position="177"/>
    </location>
</feature>
<dbReference type="InterPro" id="IPR008659">
    <property type="entry name" value="Kre9/Knh1_C"/>
</dbReference>
<evidence type="ECO:0000256" key="2">
    <source>
        <dbReference type="SAM" id="MobiDB-lite"/>
    </source>
</evidence>
<evidence type="ECO:0000259" key="4">
    <source>
        <dbReference type="Pfam" id="PF05390"/>
    </source>
</evidence>
<evidence type="ECO:0000313" key="7">
    <source>
        <dbReference type="Proteomes" id="UP000002668"/>
    </source>
</evidence>
<feature type="chain" id="PRO_5003194582" evidence="3">
    <location>
        <begin position="21"/>
        <end position="266"/>
    </location>
</feature>
<feature type="signal peptide" evidence="3">
    <location>
        <begin position="1"/>
        <end position="20"/>
    </location>
</feature>
<gene>
    <name evidence="6" type="ORF">LEMA_P059750.1</name>
</gene>
<dbReference type="GO" id="GO:0006078">
    <property type="term" value="P:(1-&gt;6)-beta-D-glucan biosynthetic process"/>
    <property type="evidence" value="ECO:0007669"/>
    <property type="project" value="InterPro"/>
</dbReference>
<accession>E4ZHV8</accession>
<keyword evidence="7" id="KW-1185">Reference proteome</keyword>
<dbReference type="OMA" id="PEAFAIN"/>
<dbReference type="STRING" id="985895.E4ZHV8"/>
<dbReference type="GO" id="GO:0005576">
    <property type="term" value="C:extracellular region"/>
    <property type="evidence" value="ECO:0007669"/>
    <property type="project" value="TreeGrafter"/>
</dbReference>
<dbReference type="InParanoid" id="E4ZHV8"/>
<dbReference type="RefSeq" id="XP_003834306.1">
    <property type="nucleotide sequence ID" value="XM_003834258.1"/>
</dbReference>
<evidence type="ECO:0000259" key="5">
    <source>
        <dbReference type="Pfam" id="PF10342"/>
    </source>
</evidence>
<dbReference type="PANTHER" id="PTHR28154">
    <property type="entry name" value="CELL WALL SYNTHESIS PROTEIN KNH1-RELATED"/>
    <property type="match status" value="1"/>
</dbReference>
<dbReference type="OrthoDB" id="2432613at2759"/>
<dbReference type="InterPro" id="IPR018466">
    <property type="entry name" value="Kre9/Knh1-like_N"/>
</dbReference>
<feature type="domain" description="Yeast cell wall synthesis Kre9/Knh1-like N-terminal" evidence="5">
    <location>
        <begin position="26"/>
        <end position="133"/>
    </location>
</feature>
<feature type="compositionally biased region" description="Basic and acidic residues" evidence="2">
    <location>
        <begin position="160"/>
        <end position="170"/>
    </location>
</feature>
<dbReference type="AlphaFoldDB" id="E4ZHV8"/>
<dbReference type="FunCoup" id="E4ZHV8">
    <property type="interactions" value="22"/>
</dbReference>
<dbReference type="Pfam" id="PF05390">
    <property type="entry name" value="Kre9_KNH1_C"/>
    <property type="match status" value="1"/>
</dbReference>
<evidence type="ECO:0000256" key="1">
    <source>
        <dbReference type="ARBA" id="ARBA00022729"/>
    </source>
</evidence>
<protein>
    <submittedName>
        <fullName evidence="6">Similar to beta-1,6-glucan boisynthesis protein (Knh1)</fullName>
    </submittedName>
</protein>
<dbReference type="eggNOG" id="ENOG502S28F">
    <property type="taxonomic scope" value="Eukaryota"/>
</dbReference>
<sequence length="266" mass="27703">MARLFISLVALAALAPLASAGISFTEPAAGAKLTAGTALTVKWKEGGEGPSISDLQSYQLFLMAGGNEATEQIQLAVITTMGSFATGNTASGLVQASVGGKTDKPAYTLSSFLKMVAVAKTGGQLTTYSDRFSYSGMTGVFPAPVQTALADITDTAGPKAVDETGTDKAAPDPAGGAYDVEYTMQTGPTRYAPMQPIPPTKITATNTKPLYPTSSVVIATTQLPIPKIQTTLTQSQTFSVQSRENTVAPAPHPTDDMAKFLNRWKD</sequence>
<name>E4ZHV8_LEPMJ</name>
<feature type="domain" description="Yeast cell wall synthesis Kre9/Knh1 C-terminal" evidence="4">
    <location>
        <begin position="177"/>
        <end position="256"/>
    </location>
</feature>
<keyword evidence="1 3" id="KW-0732">Signal</keyword>
<dbReference type="GO" id="GO:0031505">
    <property type="term" value="P:fungal-type cell wall organization"/>
    <property type="evidence" value="ECO:0007669"/>
    <property type="project" value="TreeGrafter"/>
</dbReference>
<dbReference type="HOGENOM" id="CLU_063732_0_0_1"/>
<evidence type="ECO:0000256" key="3">
    <source>
        <dbReference type="SAM" id="SignalP"/>
    </source>
</evidence>
<organism evidence="7">
    <name type="scientific">Leptosphaeria maculans (strain JN3 / isolate v23.1.3 / race Av1-4-5-6-7-8)</name>
    <name type="common">Blackleg fungus</name>
    <name type="synonym">Phoma lingam</name>
    <dbReference type="NCBI Taxonomy" id="985895"/>
    <lineage>
        <taxon>Eukaryota</taxon>
        <taxon>Fungi</taxon>
        <taxon>Dikarya</taxon>
        <taxon>Ascomycota</taxon>
        <taxon>Pezizomycotina</taxon>
        <taxon>Dothideomycetes</taxon>
        <taxon>Pleosporomycetidae</taxon>
        <taxon>Pleosporales</taxon>
        <taxon>Pleosporineae</taxon>
        <taxon>Leptosphaeriaceae</taxon>
        <taxon>Plenodomus</taxon>
        <taxon>Plenodomus lingam/Leptosphaeria maculans species complex</taxon>
    </lineage>
</organism>